<dbReference type="AlphaFoldDB" id="A0A8T9QA62"/>
<reference evidence="1" key="1">
    <citation type="submission" date="2022-04" db="EMBL/GenBank/DDBJ databases">
        <title>Hymenobacter sp. isolated from the air.</title>
        <authorList>
            <person name="Won M."/>
            <person name="Lee C.-M."/>
            <person name="Woen H.-Y."/>
            <person name="Kwon S.-W."/>
        </authorList>
    </citation>
    <scope>NUCLEOTIDE SEQUENCE</scope>
    <source>
        <strain evidence="1">5116S-3</strain>
    </source>
</reference>
<dbReference type="EMBL" id="CP095046">
    <property type="protein sequence ID" value="UOQ74414.1"/>
    <property type="molecule type" value="Genomic_DNA"/>
</dbReference>
<proteinExistence type="predicted"/>
<keyword evidence="2" id="KW-1185">Reference proteome</keyword>
<protein>
    <recommendedName>
        <fullName evidence="3">TDP-fucosamine acetyltransferase</fullName>
    </recommendedName>
</protein>
<dbReference type="KEGG" id="hcu:MUN79_11345"/>
<dbReference type="Gene3D" id="3.40.630.30">
    <property type="match status" value="1"/>
</dbReference>
<dbReference type="RefSeq" id="WP_244677754.1">
    <property type="nucleotide sequence ID" value="NZ_CP095046.1"/>
</dbReference>
<name>A0A8T9QA62_9BACT</name>
<evidence type="ECO:0000313" key="1">
    <source>
        <dbReference type="EMBL" id="UOQ74414.1"/>
    </source>
</evidence>
<sequence length="317" mass="34475">MGLQVNAELVAARADKLFFYSPYNFLRKLDVATQQRLFGTGAAADYTADPNHRVFEFVQDGATVQFLYAFLPWDTDFFGAAVYKVFTALFAAGTPAAVLAAAGTAFRRQLGQEGAAYCFAELPAEDTRVAQALGDAGWRLVETRLTYFQDAVSSFEQPRFAVRSAQKEEAAAIGQISAAARNEYDRFHADQWFSGDTGDQFLARYASAAVEGYCDDVLVPAEPGLPVDSFLAISDLQAHAASLGTGFSRVVLTAVGPANRGWHLKLVSETVQRARQNGAKYVLMTTQATNRAVFRTCEKLNFKVGGCGHVLACSHFN</sequence>
<evidence type="ECO:0008006" key="3">
    <source>
        <dbReference type="Google" id="ProtNLM"/>
    </source>
</evidence>
<accession>A0A8T9QA62</accession>
<dbReference type="SUPFAM" id="SSF55729">
    <property type="entry name" value="Acyl-CoA N-acyltransferases (Nat)"/>
    <property type="match status" value="1"/>
</dbReference>
<dbReference type="InterPro" id="IPR016181">
    <property type="entry name" value="Acyl_CoA_acyltransferase"/>
</dbReference>
<gene>
    <name evidence="1" type="ORF">MUN79_11345</name>
</gene>
<evidence type="ECO:0000313" key="2">
    <source>
        <dbReference type="Proteomes" id="UP000831796"/>
    </source>
</evidence>
<organism evidence="1 2">
    <name type="scientific">Hymenobacter cellulosilyticus</name>
    <dbReference type="NCBI Taxonomy" id="2932248"/>
    <lineage>
        <taxon>Bacteria</taxon>
        <taxon>Pseudomonadati</taxon>
        <taxon>Bacteroidota</taxon>
        <taxon>Cytophagia</taxon>
        <taxon>Cytophagales</taxon>
        <taxon>Hymenobacteraceae</taxon>
        <taxon>Hymenobacter</taxon>
    </lineage>
</organism>
<dbReference type="Proteomes" id="UP000831796">
    <property type="component" value="Chromosome"/>
</dbReference>